<comment type="caution">
    <text evidence="2">The sequence shown here is derived from an EMBL/GenBank/DDBJ whole genome shotgun (WGS) entry which is preliminary data.</text>
</comment>
<keyword evidence="1" id="KW-0732">Signal</keyword>
<proteinExistence type="predicted"/>
<organism evidence="2 3">
    <name type="scientific">Flavobacterium ponti</name>
    <dbReference type="NCBI Taxonomy" id="665133"/>
    <lineage>
        <taxon>Bacteria</taxon>
        <taxon>Pseudomonadati</taxon>
        <taxon>Bacteroidota</taxon>
        <taxon>Flavobacteriia</taxon>
        <taxon>Flavobacteriales</taxon>
        <taxon>Flavobacteriaceae</taxon>
        <taxon>Flavobacterium</taxon>
    </lineage>
</organism>
<dbReference type="Proteomes" id="UP001595885">
    <property type="component" value="Unassembled WGS sequence"/>
</dbReference>
<accession>A0ABV9NZG3</accession>
<evidence type="ECO:0000313" key="3">
    <source>
        <dbReference type="Proteomes" id="UP001595885"/>
    </source>
</evidence>
<dbReference type="RefSeq" id="WP_379737907.1">
    <property type="nucleotide sequence ID" value="NZ_JBHSGW010000001.1"/>
</dbReference>
<name>A0ABV9NZG3_9FLAO</name>
<keyword evidence="3" id="KW-1185">Reference proteome</keyword>
<evidence type="ECO:0000256" key="1">
    <source>
        <dbReference type="SAM" id="SignalP"/>
    </source>
</evidence>
<evidence type="ECO:0008006" key="4">
    <source>
        <dbReference type="Google" id="ProtNLM"/>
    </source>
</evidence>
<dbReference type="EMBL" id="JBHSGW010000001">
    <property type="protein sequence ID" value="MFC4738743.1"/>
    <property type="molecule type" value="Genomic_DNA"/>
</dbReference>
<gene>
    <name evidence="2" type="ORF">ACFO3U_01920</name>
</gene>
<feature type="signal peptide" evidence="1">
    <location>
        <begin position="1"/>
        <end position="21"/>
    </location>
</feature>
<dbReference type="PROSITE" id="PS51257">
    <property type="entry name" value="PROKAR_LIPOPROTEIN"/>
    <property type="match status" value="1"/>
</dbReference>
<sequence length="290" mass="31999">MKHLKLILFVALTISIFSCSSDDGNNSQSVTEYFNYTDDSQVLTVTSWQAYRSENSLAVTAATSQGKSLQFEFNAQGNLGSASTYSSDFSVPSRYSQAYYSEESFNFEMVNFDETNKTVEVNFSGKVYEDEHDLTSAFVNISGSFLVKYSVVTPAVSGLWLNAKINNEDWYSSSEDQEGGFFPGSDIRLNFYNSDKNNIAIIINQSTTSEGTYSFTSSSTNNKAILSVYNTATDYHDDYNCSGTLTITEKTIGSQITVLAGTFSFTATNPVNSNQTQVTNGTFKTVYSSY</sequence>
<feature type="chain" id="PRO_5047225169" description="Lipocalin-like domain-containing protein" evidence="1">
    <location>
        <begin position="22"/>
        <end position="290"/>
    </location>
</feature>
<protein>
    <recommendedName>
        <fullName evidence="4">Lipocalin-like domain-containing protein</fullName>
    </recommendedName>
</protein>
<evidence type="ECO:0000313" key="2">
    <source>
        <dbReference type="EMBL" id="MFC4738743.1"/>
    </source>
</evidence>
<reference evidence="3" key="1">
    <citation type="journal article" date="2019" name="Int. J. Syst. Evol. Microbiol.">
        <title>The Global Catalogue of Microorganisms (GCM) 10K type strain sequencing project: providing services to taxonomists for standard genome sequencing and annotation.</title>
        <authorList>
            <consortium name="The Broad Institute Genomics Platform"/>
            <consortium name="The Broad Institute Genome Sequencing Center for Infectious Disease"/>
            <person name="Wu L."/>
            <person name="Ma J."/>
        </authorList>
    </citation>
    <scope>NUCLEOTIDE SEQUENCE [LARGE SCALE GENOMIC DNA]</scope>
    <source>
        <strain evidence="3">CCUG 50349</strain>
    </source>
</reference>